<evidence type="ECO:0000256" key="1">
    <source>
        <dbReference type="SAM" id="MobiDB-lite"/>
    </source>
</evidence>
<dbReference type="EMBL" id="JASCZI010000086">
    <property type="protein sequence ID" value="MED6108469.1"/>
    <property type="molecule type" value="Genomic_DNA"/>
</dbReference>
<proteinExistence type="predicted"/>
<comment type="caution">
    <text evidence="2">The sequence shown here is derived from an EMBL/GenBank/DDBJ whole genome shotgun (WGS) entry which is preliminary data.</text>
</comment>
<dbReference type="Proteomes" id="UP001341840">
    <property type="component" value="Unassembled WGS sequence"/>
</dbReference>
<feature type="compositionally biased region" description="Basic and acidic residues" evidence="1">
    <location>
        <begin position="10"/>
        <end position="24"/>
    </location>
</feature>
<gene>
    <name evidence="2" type="ORF">PIB30_024197</name>
</gene>
<evidence type="ECO:0000313" key="3">
    <source>
        <dbReference type="Proteomes" id="UP001341840"/>
    </source>
</evidence>
<feature type="region of interest" description="Disordered" evidence="1">
    <location>
        <begin position="225"/>
        <end position="255"/>
    </location>
</feature>
<keyword evidence="3" id="KW-1185">Reference proteome</keyword>
<feature type="compositionally biased region" description="Pro residues" evidence="1">
    <location>
        <begin position="439"/>
        <end position="456"/>
    </location>
</feature>
<accession>A0ABU6QB41</accession>
<sequence length="472" mass="54314">MHPSRPWRYRGRDHDPATCHPDSGHPHTLPLKGFACHEDDPDSWIAGSVIGDDWDPFAACDPYTDHYRERGSSPPEPDPMPWPLVNNPLPEGEEEDIAMEEELARQAGRIYIRYDGGNCWNKVRKGTTKITWVFMNYYKWFVPQFSMAPDHAIHFLWDCWQVFFQLQRGYEHAIYQSWRMRSAKRLREIMHEISNMGAPHGWIWDDLWKRLEEFWRQEDFKKLKQTNKRNRASETGGSLYTRDPPHTRPRESGWRWSWGDNQHRVRFLRGPTLGRKIKIGSTDARTTLVAYKEDLKRLKVECQAIIDAGGPEPPPIDEDALWAKYAGGRKKDRIYGKGVVPSHKYPRLFADTNDDDTATGPLDVREQVVLLNRELSQQAEAHAHKVAAVEAACSEKVRNLQSTVQAQSQEVSDLRKAYSDMYSYLSQIRSGSSASGMPKMPPPPPLARSQNPPPQPEQSSGSPKTRDDPDYV</sequence>
<reference evidence="2 3" key="1">
    <citation type="journal article" date="2023" name="Plants (Basel)">
        <title>Bridging the Gap: Combining Genomics and Transcriptomics Approaches to Understand Stylosanthes scabra, an Orphan Legume from the Brazilian Caatinga.</title>
        <authorList>
            <person name="Ferreira-Neto J.R.C."/>
            <person name="da Silva M.D."/>
            <person name="Binneck E."/>
            <person name="de Melo N.F."/>
            <person name="da Silva R.H."/>
            <person name="de Melo A.L.T.M."/>
            <person name="Pandolfi V."/>
            <person name="Bustamante F.O."/>
            <person name="Brasileiro-Vidal A.C."/>
            <person name="Benko-Iseppon A.M."/>
        </authorList>
    </citation>
    <scope>NUCLEOTIDE SEQUENCE [LARGE SCALE GENOMIC DNA]</scope>
    <source>
        <tissue evidence="2">Leaves</tissue>
    </source>
</reference>
<protein>
    <submittedName>
        <fullName evidence="2">Uncharacterized protein</fullName>
    </submittedName>
</protein>
<feature type="region of interest" description="Disordered" evidence="1">
    <location>
        <begin position="429"/>
        <end position="472"/>
    </location>
</feature>
<feature type="compositionally biased region" description="Basic and acidic residues" evidence="1">
    <location>
        <begin position="243"/>
        <end position="253"/>
    </location>
</feature>
<evidence type="ECO:0000313" key="2">
    <source>
        <dbReference type="EMBL" id="MED6108469.1"/>
    </source>
</evidence>
<feature type="region of interest" description="Disordered" evidence="1">
    <location>
        <begin position="1"/>
        <end position="24"/>
    </location>
</feature>
<name>A0ABU6QB41_9FABA</name>
<organism evidence="2 3">
    <name type="scientific">Stylosanthes scabra</name>
    <dbReference type="NCBI Taxonomy" id="79078"/>
    <lineage>
        <taxon>Eukaryota</taxon>
        <taxon>Viridiplantae</taxon>
        <taxon>Streptophyta</taxon>
        <taxon>Embryophyta</taxon>
        <taxon>Tracheophyta</taxon>
        <taxon>Spermatophyta</taxon>
        <taxon>Magnoliopsida</taxon>
        <taxon>eudicotyledons</taxon>
        <taxon>Gunneridae</taxon>
        <taxon>Pentapetalae</taxon>
        <taxon>rosids</taxon>
        <taxon>fabids</taxon>
        <taxon>Fabales</taxon>
        <taxon>Fabaceae</taxon>
        <taxon>Papilionoideae</taxon>
        <taxon>50 kb inversion clade</taxon>
        <taxon>dalbergioids sensu lato</taxon>
        <taxon>Dalbergieae</taxon>
        <taxon>Pterocarpus clade</taxon>
        <taxon>Stylosanthes</taxon>
    </lineage>
</organism>